<dbReference type="PANTHER" id="PTHR30629">
    <property type="entry name" value="PROPHAGE INTEGRASE"/>
    <property type="match status" value="1"/>
</dbReference>
<comment type="caution">
    <text evidence="8">The sequence shown here is derived from an EMBL/GenBank/DDBJ whole genome shotgun (WGS) entry which is preliminary data.</text>
</comment>
<keyword evidence="9" id="KW-1185">Reference proteome</keyword>
<evidence type="ECO:0000313" key="8">
    <source>
        <dbReference type="EMBL" id="MCF4141560.1"/>
    </source>
</evidence>
<keyword evidence="2" id="KW-0229">DNA integration</keyword>
<dbReference type="InterPro" id="IPR013762">
    <property type="entry name" value="Integrase-like_cat_sf"/>
</dbReference>
<dbReference type="InterPro" id="IPR002104">
    <property type="entry name" value="Integrase_catalytic"/>
</dbReference>
<dbReference type="Pfam" id="PF22022">
    <property type="entry name" value="Phage_int_M"/>
    <property type="match status" value="1"/>
</dbReference>
<dbReference type="InterPro" id="IPR010998">
    <property type="entry name" value="Integrase_recombinase_N"/>
</dbReference>
<evidence type="ECO:0000256" key="2">
    <source>
        <dbReference type="ARBA" id="ARBA00022908"/>
    </source>
</evidence>
<gene>
    <name evidence="8" type="ORF">L2W38_01840</name>
</gene>
<evidence type="ECO:0000259" key="7">
    <source>
        <dbReference type="PROSITE" id="PS51900"/>
    </source>
</evidence>
<dbReference type="EMBL" id="JAKGUD010000002">
    <property type="protein sequence ID" value="MCF4141560.1"/>
    <property type="molecule type" value="Genomic_DNA"/>
</dbReference>
<feature type="domain" description="Core-binding (CB)" evidence="7">
    <location>
        <begin position="86"/>
        <end position="168"/>
    </location>
</feature>
<dbReference type="PROSITE" id="PS51900">
    <property type="entry name" value="CB"/>
    <property type="match status" value="1"/>
</dbReference>
<dbReference type="Pfam" id="PF00589">
    <property type="entry name" value="Phage_integrase"/>
    <property type="match status" value="1"/>
</dbReference>
<reference evidence="8 9" key="1">
    <citation type="submission" date="2022-01" db="EMBL/GenBank/DDBJ databases">
        <title>Dethiosulfovibrio faecalis sp. nov., a novel proteolytic, non-sulfur-reducing bacterium isolated from a marine aquaculture solid waste bioreactor.</title>
        <authorList>
            <person name="Grabowski S."/>
            <person name="Apolinario E."/>
            <person name="Schneider N."/>
            <person name="Marshall C.W."/>
            <person name="Sowers K.R."/>
        </authorList>
    </citation>
    <scope>NUCLEOTIDE SEQUENCE [LARGE SCALE GENOMIC DNA]</scope>
    <source>
        <strain evidence="8 9">DSM 12537</strain>
    </source>
</reference>
<dbReference type="RefSeq" id="WP_236098033.1">
    <property type="nucleotide sequence ID" value="NZ_JAKGUD010000002.1"/>
</dbReference>
<feature type="domain" description="Tyr recombinase" evidence="6">
    <location>
        <begin position="191"/>
        <end position="367"/>
    </location>
</feature>
<dbReference type="Gene3D" id="1.10.443.10">
    <property type="entry name" value="Intergrase catalytic core"/>
    <property type="match status" value="1"/>
</dbReference>
<proteinExistence type="inferred from homology"/>
<evidence type="ECO:0000256" key="3">
    <source>
        <dbReference type="ARBA" id="ARBA00023125"/>
    </source>
</evidence>
<dbReference type="InterPro" id="IPR053876">
    <property type="entry name" value="Phage_int_M"/>
</dbReference>
<accession>A0ABS9ENV1</accession>
<organism evidence="8 9">
    <name type="scientific">Dethiosulfovibrio marinus</name>
    <dbReference type="NCBI Taxonomy" id="133532"/>
    <lineage>
        <taxon>Bacteria</taxon>
        <taxon>Thermotogati</taxon>
        <taxon>Synergistota</taxon>
        <taxon>Synergistia</taxon>
        <taxon>Synergistales</taxon>
        <taxon>Dethiosulfovibrionaceae</taxon>
        <taxon>Dethiosulfovibrio</taxon>
    </lineage>
</organism>
<dbReference type="SUPFAM" id="SSF56349">
    <property type="entry name" value="DNA breaking-rejoining enzymes"/>
    <property type="match status" value="1"/>
</dbReference>
<evidence type="ECO:0000256" key="4">
    <source>
        <dbReference type="ARBA" id="ARBA00023172"/>
    </source>
</evidence>
<dbReference type="PANTHER" id="PTHR30629:SF2">
    <property type="entry name" value="PROPHAGE INTEGRASE INTS-RELATED"/>
    <property type="match status" value="1"/>
</dbReference>
<dbReference type="InterPro" id="IPR044068">
    <property type="entry name" value="CB"/>
</dbReference>
<dbReference type="Pfam" id="PF13356">
    <property type="entry name" value="Arm-DNA-bind_3"/>
    <property type="match status" value="1"/>
</dbReference>
<evidence type="ECO:0000259" key="6">
    <source>
        <dbReference type="PROSITE" id="PS51898"/>
    </source>
</evidence>
<dbReference type="InterPro" id="IPR038488">
    <property type="entry name" value="Integrase_DNA-bd_sf"/>
</dbReference>
<dbReference type="Gene3D" id="3.30.160.390">
    <property type="entry name" value="Integrase, DNA-binding domain"/>
    <property type="match status" value="1"/>
</dbReference>
<dbReference type="CDD" id="cd00801">
    <property type="entry name" value="INT_P4_C"/>
    <property type="match status" value="1"/>
</dbReference>
<dbReference type="InterPro" id="IPR050808">
    <property type="entry name" value="Phage_Integrase"/>
</dbReference>
<keyword evidence="4" id="KW-0233">DNA recombination</keyword>
<dbReference type="Gene3D" id="1.10.150.130">
    <property type="match status" value="1"/>
</dbReference>
<sequence length="382" mass="44246">MLSDTQIRKLKPQDTRYSILDSDGLYIEILPTGKKYWRIRKRKPGGNGEIRRSIGAYPKIGLKEARQKRDELVSTLPELGGKKNVNTFAELAHEWLEVKMYPTKAPRYIETLVYKINKLLIPHIGHRQVDTLTAPELLDVLRKIESRGTIETARRTRQMCGQILRYGVATGRCDRDISADLKGALQTVRHKHMATLTDPVQIGGLMRSIEEGLKGQIRLTLLFQAYTFARPGEIRKAEWKEIEADTWKIPAAKMKMKRIHWIPLSRQAIQVLEELRDISGHSRFLFPSVRSPKIPMSDMTVNAALRRLGYGQEEMTGHGFRSMFSTIANEHGWPPDVIERQLAHVQKNQVRAAYNHAEYLPQRRELMQWWADWLDQREEIRP</sequence>
<evidence type="ECO:0000256" key="5">
    <source>
        <dbReference type="PROSITE-ProRule" id="PRU01248"/>
    </source>
</evidence>
<dbReference type="Proteomes" id="UP001200430">
    <property type="component" value="Unassembled WGS sequence"/>
</dbReference>
<dbReference type="PROSITE" id="PS51898">
    <property type="entry name" value="TYR_RECOMBINASE"/>
    <property type="match status" value="1"/>
</dbReference>
<comment type="similarity">
    <text evidence="1">Belongs to the 'phage' integrase family.</text>
</comment>
<name>A0ABS9ENV1_9BACT</name>
<dbReference type="InterPro" id="IPR011010">
    <property type="entry name" value="DNA_brk_join_enz"/>
</dbReference>
<keyword evidence="3 5" id="KW-0238">DNA-binding</keyword>
<evidence type="ECO:0000313" key="9">
    <source>
        <dbReference type="Proteomes" id="UP001200430"/>
    </source>
</evidence>
<protein>
    <submittedName>
        <fullName evidence="8">Tyrosine-type recombinase/integrase</fullName>
    </submittedName>
</protein>
<evidence type="ECO:0000256" key="1">
    <source>
        <dbReference type="ARBA" id="ARBA00008857"/>
    </source>
</evidence>
<dbReference type="InterPro" id="IPR025166">
    <property type="entry name" value="Integrase_DNA_bind_dom"/>
</dbReference>